<protein>
    <recommendedName>
        <fullName evidence="3">Class I SAM-dependent methyltransferase</fullName>
    </recommendedName>
</protein>
<evidence type="ECO:0000313" key="1">
    <source>
        <dbReference type="EMBL" id="GAA4406031.1"/>
    </source>
</evidence>
<dbReference type="Pfam" id="PF13578">
    <property type="entry name" value="Methyltransf_24"/>
    <property type="match status" value="1"/>
</dbReference>
<accession>A0ABP8KGB4</accession>
<dbReference type="InterPro" id="IPR029063">
    <property type="entry name" value="SAM-dependent_MTases_sf"/>
</dbReference>
<sequence>MNSALNMPELPEVLKNMYKTGQTRDISGRNFKFHSGVTEEEAILLMKIITDLNAQITLETGLACGASALAICAAAIRNSSGSIHYAIDPNQNSDWCGSALASIDEAGYNKNFKLLEGKTHEMFHILLNNSIKLDFAFIDGWHTFDYTLVDFFFIDKILRLGGIVAFHDMNGLAKQKVLRFILTHRNYEVENEYRLYDKDRAKIWRYFLFRLYKQPRLLFSWYHWVYQTKTASGLIVLRKKSNYEPDYSFYKPF</sequence>
<evidence type="ECO:0000313" key="2">
    <source>
        <dbReference type="Proteomes" id="UP001500936"/>
    </source>
</evidence>
<gene>
    <name evidence="1" type="ORF">GCM10023187_25030</name>
</gene>
<comment type="caution">
    <text evidence="1">The sequence shown here is derived from an EMBL/GenBank/DDBJ whole genome shotgun (WGS) entry which is preliminary data.</text>
</comment>
<dbReference type="Proteomes" id="UP001500936">
    <property type="component" value="Unassembled WGS sequence"/>
</dbReference>
<name>A0ABP8KGB4_9BACT</name>
<reference evidence="2" key="1">
    <citation type="journal article" date="2019" name="Int. J. Syst. Evol. Microbiol.">
        <title>The Global Catalogue of Microorganisms (GCM) 10K type strain sequencing project: providing services to taxonomists for standard genome sequencing and annotation.</title>
        <authorList>
            <consortium name="The Broad Institute Genomics Platform"/>
            <consortium name="The Broad Institute Genome Sequencing Center for Infectious Disease"/>
            <person name="Wu L."/>
            <person name="Ma J."/>
        </authorList>
    </citation>
    <scope>NUCLEOTIDE SEQUENCE [LARGE SCALE GENOMIC DNA]</scope>
    <source>
        <strain evidence="2">JCM 17925</strain>
    </source>
</reference>
<evidence type="ECO:0008006" key="3">
    <source>
        <dbReference type="Google" id="ProtNLM"/>
    </source>
</evidence>
<dbReference type="SUPFAM" id="SSF53335">
    <property type="entry name" value="S-adenosyl-L-methionine-dependent methyltransferases"/>
    <property type="match status" value="1"/>
</dbReference>
<dbReference type="RefSeq" id="WP_345267556.1">
    <property type="nucleotide sequence ID" value="NZ_BAABHB010000004.1"/>
</dbReference>
<dbReference type="EMBL" id="BAABHB010000004">
    <property type="protein sequence ID" value="GAA4406031.1"/>
    <property type="molecule type" value="Genomic_DNA"/>
</dbReference>
<organism evidence="1 2">
    <name type="scientific">Nibrella viscosa</name>
    <dbReference type="NCBI Taxonomy" id="1084524"/>
    <lineage>
        <taxon>Bacteria</taxon>
        <taxon>Pseudomonadati</taxon>
        <taxon>Bacteroidota</taxon>
        <taxon>Cytophagia</taxon>
        <taxon>Cytophagales</taxon>
        <taxon>Spirosomataceae</taxon>
        <taxon>Nibrella</taxon>
    </lineage>
</organism>
<dbReference type="Gene3D" id="3.40.50.150">
    <property type="entry name" value="Vaccinia Virus protein VP39"/>
    <property type="match status" value="1"/>
</dbReference>
<keyword evidence="2" id="KW-1185">Reference proteome</keyword>
<proteinExistence type="predicted"/>